<dbReference type="OrthoDB" id="7510023at2"/>
<dbReference type="Pfam" id="PF11003">
    <property type="entry name" value="DUF2842"/>
    <property type="match status" value="1"/>
</dbReference>
<sequence>MHPRQKKLILVLAAPVFLLLYVMFALALSEFVPKHWLVQLVFYILAGTLWAFPLKPVFIWANTPPKE</sequence>
<name>A0A371RGJ3_9PROT</name>
<dbReference type="AlphaFoldDB" id="A0A371RGJ3"/>
<keyword evidence="1" id="KW-0812">Transmembrane</keyword>
<dbReference type="EMBL" id="QUQO01000001">
    <property type="protein sequence ID" value="RFB04542.1"/>
    <property type="molecule type" value="Genomic_DNA"/>
</dbReference>
<evidence type="ECO:0000313" key="2">
    <source>
        <dbReference type="EMBL" id="RFB04542.1"/>
    </source>
</evidence>
<reference evidence="2 3" key="1">
    <citation type="submission" date="2018-08" db="EMBL/GenBank/DDBJ databases">
        <title>Parvularcula sp. SM1705, isolated from surface water of the South Sea China.</title>
        <authorList>
            <person name="Sun L."/>
        </authorList>
    </citation>
    <scope>NUCLEOTIDE SEQUENCE [LARGE SCALE GENOMIC DNA]</scope>
    <source>
        <strain evidence="2 3">SM1705</strain>
    </source>
</reference>
<proteinExistence type="predicted"/>
<dbReference type="RefSeq" id="WP_116391174.1">
    <property type="nucleotide sequence ID" value="NZ_QUQO01000001.1"/>
</dbReference>
<keyword evidence="3" id="KW-1185">Reference proteome</keyword>
<dbReference type="InterPro" id="IPR021265">
    <property type="entry name" value="DUF2842"/>
</dbReference>
<organism evidence="2 3">
    <name type="scientific">Parvularcula marina</name>
    <dbReference type="NCBI Taxonomy" id="2292771"/>
    <lineage>
        <taxon>Bacteria</taxon>
        <taxon>Pseudomonadati</taxon>
        <taxon>Pseudomonadota</taxon>
        <taxon>Alphaproteobacteria</taxon>
        <taxon>Parvularculales</taxon>
        <taxon>Parvularculaceae</taxon>
        <taxon>Parvularcula</taxon>
    </lineage>
</organism>
<keyword evidence="1" id="KW-1133">Transmembrane helix</keyword>
<evidence type="ECO:0000313" key="3">
    <source>
        <dbReference type="Proteomes" id="UP000264589"/>
    </source>
</evidence>
<comment type="caution">
    <text evidence="2">The sequence shown here is derived from an EMBL/GenBank/DDBJ whole genome shotgun (WGS) entry which is preliminary data.</text>
</comment>
<protein>
    <submittedName>
        <fullName evidence="2">DUF2842 domain-containing protein</fullName>
    </submittedName>
</protein>
<feature type="transmembrane region" description="Helical" evidence="1">
    <location>
        <begin position="40"/>
        <end position="61"/>
    </location>
</feature>
<feature type="transmembrane region" description="Helical" evidence="1">
    <location>
        <begin position="7"/>
        <end position="28"/>
    </location>
</feature>
<gene>
    <name evidence="2" type="ORF">DX908_04145</name>
</gene>
<dbReference type="Proteomes" id="UP000264589">
    <property type="component" value="Unassembled WGS sequence"/>
</dbReference>
<dbReference type="InParanoid" id="A0A371RGJ3"/>
<keyword evidence="1" id="KW-0472">Membrane</keyword>
<accession>A0A371RGJ3</accession>
<evidence type="ECO:0000256" key="1">
    <source>
        <dbReference type="SAM" id="Phobius"/>
    </source>
</evidence>